<dbReference type="KEGG" id="cpsk:Q0N40_01060"/>
<proteinExistence type="predicted"/>
<protein>
    <submittedName>
        <fullName evidence="2">Gamma carbonic anhydrase family protein</fullName>
    </submittedName>
</protein>
<evidence type="ECO:0000256" key="1">
    <source>
        <dbReference type="SAM" id="MobiDB-lite"/>
    </source>
</evidence>
<dbReference type="InterPro" id="IPR050484">
    <property type="entry name" value="Transf_Hexapept/Carb_Anhydrase"/>
</dbReference>
<reference evidence="2 3" key="1">
    <citation type="submission" date="2023-10" db="EMBL/GenBank/DDBJ databases">
        <title>complete genome sequence of Corynebacterium pseudokroppenstedtii P15-C1.</title>
        <authorList>
            <person name="Bruggemann H."/>
            <person name="Poehlein A."/>
        </authorList>
    </citation>
    <scope>NUCLEOTIDE SEQUENCE [LARGE SCALE GENOMIC DNA]</scope>
    <source>
        <strain evidence="2 3">P15_C1</strain>
    </source>
</reference>
<dbReference type="SUPFAM" id="SSF51161">
    <property type="entry name" value="Trimeric LpxA-like enzymes"/>
    <property type="match status" value="1"/>
</dbReference>
<dbReference type="InterPro" id="IPR011004">
    <property type="entry name" value="Trimer_LpxA-like_sf"/>
</dbReference>
<feature type="compositionally biased region" description="Basic and acidic residues" evidence="1">
    <location>
        <begin position="182"/>
        <end position="197"/>
    </location>
</feature>
<accession>A0AAU0PYT6</accession>
<dbReference type="Gene3D" id="2.160.10.10">
    <property type="entry name" value="Hexapeptide repeat proteins"/>
    <property type="match status" value="1"/>
</dbReference>
<dbReference type="EMBL" id="CP137757">
    <property type="protein sequence ID" value="WPF25181.1"/>
    <property type="molecule type" value="Genomic_DNA"/>
</dbReference>
<name>A0AAU0PYT6_9CORY</name>
<dbReference type="Proteomes" id="UP001174314">
    <property type="component" value="Chromosome"/>
</dbReference>
<keyword evidence="3" id="KW-1185">Reference proteome</keyword>
<evidence type="ECO:0000313" key="2">
    <source>
        <dbReference type="EMBL" id="WPF25181.1"/>
    </source>
</evidence>
<gene>
    <name evidence="2" type="ORF">Q0N40_01060</name>
</gene>
<evidence type="ECO:0000313" key="3">
    <source>
        <dbReference type="Proteomes" id="UP001174314"/>
    </source>
</evidence>
<dbReference type="PANTHER" id="PTHR13061">
    <property type="entry name" value="DYNACTIN SUBUNIT P25"/>
    <property type="match status" value="1"/>
</dbReference>
<dbReference type="InterPro" id="IPR047324">
    <property type="entry name" value="LbH_gamma_CA-like"/>
</dbReference>
<organism evidence="2 3">
    <name type="scientific">Corynebacterium pseudokroppenstedtii</name>
    <dbReference type="NCBI Taxonomy" id="2804917"/>
    <lineage>
        <taxon>Bacteria</taxon>
        <taxon>Bacillati</taxon>
        <taxon>Actinomycetota</taxon>
        <taxon>Actinomycetes</taxon>
        <taxon>Mycobacteriales</taxon>
        <taxon>Corynebacteriaceae</taxon>
        <taxon>Corynebacterium</taxon>
    </lineage>
</organism>
<sequence>MENSAFAPQTASSTDGPLLLPFNGKRPRVHRTAWIAPNATLIGDVEIGAHSSVYYGCVLRGDVNSIRIGERTNIQDNSVLHVDSDAPCTLGDDVTVGHMALVHGSTVENGVLVGMKSALLSHSVIHEGSLIAAAAVVLEGQEIPAQSLAAGVPAKVKRQLADEQSHSFIPHAAHYVENAESQPRRAESLKPEDVYFD</sequence>
<dbReference type="CDD" id="cd04645">
    <property type="entry name" value="LbH_gamma_CA_like"/>
    <property type="match status" value="1"/>
</dbReference>
<dbReference type="RefSeq" id="WP_204087900.1">
    <property type="nucleotide sequence ID" value="NZ_CP137757.1"/>
</dbReference>
<dbReference type="AlphaFoldDB" id="A0AAU0PYT6"/>
<dbReference type="PANTHER" id="PTHR13061:SF29">
    <property type="entry name" value="GAMMA CARBONIC ANHYDRASE-LIKE 1, MITOCHONDRIAL-RELATED"/>
    <property type="match status" value="1"/>
</dbReference>
<feature type="region of interest" description="Disordered" evidence="1">
    <location>
        <begin position="178"/>
        <end position="197"/>
    </location>
</feature>